<organism evidence="4">
    <name type="scientific">Octactis speculum</name>
    <dbReference type="NCBI Taxonomy" id="3111310"/>
    <lineage>
        <taxon>Eukaryota</taxon>
        <taxon>Sar</taxon>
        <taxon>Stramenopiles</taxon>
        <taxon>Ochrophyta</taxon>
        <taxon>Dictyochophyceae</taxon>
        <taxon>Dictyochales</taxon>
        <taxon>Dictyochaceae</taxon>
        <taxon>Octactis</taxon>
    </lineage>
</organism>
<protein>
    <submittedName>
        <fullName evidence="4">Uncharacterized protein</fullName>
    </submittedName>
</protein>
<dbReference type="Gene3D" id="3.40.50.720">
    <property type="entry name" value="NAD(P)-binding Rossmann-like Domain"/>
    <property type="match status" value="1"/>
</dbReference>
<gene>
    <name evidence="4" type="ORF">DSPE1174_LOCUS27733</name>
</gene>
<dbReference type="PANTHER" id="PTHR43669:SF12">
    <property type="entry name" value="BLR5618 PROTEIN"/>
    <property type="match status" value="1"/>
</dbReference>
<dbReference type="InterPro" id="IPR002347">
    <property type="entry name" value="SDR_fam"/>
</dbReference>
<dbReference type="PRINTS" id="PR00080">
    <property type="entry name" value="SDRFAMILY"/>
</dbReference>
<evidence type="ECO:0000256" key="3">
    <source>
        <dbReference type="RuleBase" id="RU000363"/>
    </source>
</evidence>
<sequence length="211" mass="22468">MIRADAALRGENVSTMVWPANLTSEQDVNSLFDEIKRRFGRLDLLFNNAGVNCSPMMISDMSLKDWSHVVDTNLTAAFHVAKEAFCLMKTQAPQGGRIVNNGSVSSTSPRWGSAAYTASKHGVLGLTKSIALDGRAVNIACGQIDYGNVVSAISASMESGMPQADGTLMPEPRMDVKDAASAVHYMASLPLSANVLNMTVMATNMPLVGRG</sequence>
<dbReference type="PANTHER" id="PTHR43669">
    <property type="entry name" value="5-KETO-D-GLUCONATE 5-REDUCTASE"/>
    <property type="match status" value="1"/>
</dbReference>
<name>A0A7S2GVD2_9STRA</name>
<dbReference type="InterPro" id="IPR020904">
    <property type="entry name" value="Sc_DH/Rdtase_CS"/>
</dbReference>
<dbReference type="Pfam" id="PF00106">
    <property type="entry name" value="adh_short"/>
    <property type="match status" value="1"/>
</dbReference>
<evidence type="ECO:0000256" key="2">
    <source>
        <dbReference type="ARBA" id="ARBA00023002"/>
    </source>
</evidence>
<dbReference type="CDD" id="cd05233">
    <property type="entry name" value="SDR_c"/>
    <property type="match status" value="1"/>
</dbReference>
<accession>A0A7S2GVD2</accession>
<dbReference type="GO" id="GO:0016491">
    <property type="term" value="F:oxidoreductase activity"/>
    <property type="evidence" value="ECO:0007669"/>
    <property type="project" value="UniProtKB-KW"/>
</dbReference>
<reference evidence="4" key="1">
    <citation type="submission" date="2021-01" db="EMBL/GenBank/DDBJ databases">
        <authorList>
            <person name="Corre E."/>
            <person name="Pelletier E."/>
            <person name="Niang G."/>
            <person name="Scheremetjew M."/>
            <person name="Finn R."/>
            <person name="Kale V."/>
            <person name="Holt S."/>
            <person name="Cochrane G."/>
            <person name="Meng A."/>
            <person name="Brown T."/>
            <person name="Cohen L."/>
        </authorList>
    </citation>
    <scope>NUCLEOTIDE SEQUENCE</scope>
    <source>
        <strain evidence="4">CCMP1381</strain>
    </source>
</reference>
<dbReference type="AlphaFoldDB" id="A0A7S2GVD2"/>
<evidence type="ECO:0000313" key="4">
    <source>
        <dbReference type="EMBL" id="CAD9472705.1"/>
    </source>
</evidence>
<proteinExistence type="inferred from homology"/>
<dbReference type="PROSITE" id="PS00061">
    <property type="entry name" value="ADH_SHORT"/>
    <property type="match status" value="1"/>
</dbReference>
<dbReference type="EMBL" id="HBGS01053777">
    <property type="protein sequence ID" value="CAD9472705.1"/>
    <property type="molecule type" value="Transcribed_RNA"/>
</dbReference>
<dbReference type="InterPro" id="IPR036291">
    <property type="entry name" value="NAD(P)-bd_dom_sf"/>
</dbReference>
<keyword evidence="2" id="KW-0560">Oxidoreductase</keyword>
<dbReference type="PRINTS" id="PR00081">
    <property type="entry name" value="GDHRDH"/>
</dbReference>
<comment type="similarity">
    <text evidence="1 3">Belongs to the short-chain dehydrogenases/reductases (SDR) family.</text>
</comment>
<evidence type="ECO:0000256" key="1">
    <source>
        <dbReference type="ARBA" id="ARBA00006484"/>
    </source>
</evidence>
<dbReference type="SUPFAM" id="SSF51735">
    <property type="entry name" value="NAD(P)-binding Rossmann-fold domains"/>
    <property type="match status" value="1"/>
</dbReference>